<evidence type="ECO:0000313" key="31">
    <source>
        <dbReference type="EMBL" id="QNN90714.1"/>
    </source>
</evidence>
<dbReference type="InterPro" id="IPR001516">
    <property type="entry name" value="Proton_antipo_N"/>
</dbReference>
<feature type="transmembrane region" description="Helical" evidence="17">
    <location>
        <begin position="586"/>
        <end position="604"/>
    </location>
</feature>
<evidence type="ECO:0000256" key="14">
    <source>
        <dbReference type="ARBA" id="ARBA00023136"/>
    </source>
</evidence>
<evidence type="ECO:0000259" key="19">
    <source>
        <dbReference type="Pfam" id="PF00361"/>
    </source>
</evidence>
<reference evidence="41" key="9">
    <citation type="submission" date="2020-11" db="EMBL/GenBank/DDBJ databases">
        <authorList>
            <person name="Tan Y.Z."/>
            <person name="Liang C.N."/>
        </authorList>
    </citation>
    <scope>NUCLEOTIDE SEQUENCE</scope>
    <source>
        <tissue evidence="41">Blood</tissue>
    </source>
</reference>
<evidence type="ECO:0000256" key="1">
    <source>
        <dbReference type="ARBA" id="ARBA00004448"/>
    </source>
</evidence>
<keyword evidence="7" id="KW-0999">Mitochondrion inner membrane</keyword>
<feature type="transmembrane region" description="Helical" evidence="17">
    <location>
        <begin position="484"/>
        <end position="502"/>
    </location>
</feature>
<evidence type="ECO:0000256" key="15">
    <source>
        <dbReference type="ARBA" id="ARBA00024313"/>
    </source>
</evidence>
<reference evidence="23" key="5">
    <citation type="journal article" date="2015" name="Mol. Biol. Evol.">
        <title>Mitogenomic Meta-Analysis Identifies Two Phases of Migration in the History of Eastern Eurasian Sheep.</title>
        <authorList>
            <person name="Lv F.H."/>
            <person name="Peng W.F."/>
            <person name="Yang J."/>
            <person name="Zhao Y.X."/>
            <person name="Li W.R."/>
            <person name="Liu M.J."/>
            <person name="Ma Y.H."/>
            <person name="Zhao Q.J."/>
            <person name="Yang G.L."/>
            <person name="Wang F."/>
            <person name="Li J.Q."/>
            <person name="Liu Y.G."/>
            <person name="Shen Z.Q."/>
            <person name="Zhao S.G."/>
            <person name="Hehua E."/>
            <person name="Gorkhali N.A."/>
            <person name="Farhad Vahidi S.M."/>
            <person name="Muladno M."/>
            <person name="Naqvi A.N."/>
            <person name="Tabell J."/>
            <person name="Iso-Touru T."/>
            <person name="Bruford M.W."/>
            <person name="Kantanen J."/>
            <person name="Han J.L."/>
            <person name="Li M.H."/>
        </authorList>
    </citation>
    <scope>NUCLEOTIDE SEQUENCE</scope>
</reference>
<dbReference type="Pfam" id="PF06455">
    <property type="entry name" value="NADH5_C"/>
    <property type="match status" value="1"/>
</dbReference>
<evidence type="ECO:0000259" key="20">
    <source>
        <dbReference type="Pfam" id="PF00662"/>
    </source>
</evidence>
<comment type="function">
    <text evidence="15 17">Core subunit of the mitochondrial membrane respiratory chain NADH dehydrogenase (Complex I) which catalyzes electron transfer from NADH through the respiratory chain, using ubiquinone as an electron acceptor. Essential for the catalytic activity and assembly of complex I.</text>
</comment>
<evidence type="ECO:0000313" key="32">
    <source>
        <dbReference type="EMBL" id="QNN91052.1"/>
    </source>
</evidence>
<keyword evidence="11 17" id="KW-0520">NAD</keyword>
<dbReference type="PRINTS" id="PR01434">
    <property type="entry name" value="NADHDHGNASE5"/>
</dbReference>
<dbReference type="InterPro" id="IPR010934">
    <property type="entry name" value="NADH_DH_su5_C"/>
</dbReference>
<comment type="subcellular location">
    <subcellularLocation>
        <location evidence="1">Mitochondrion inner membrane</location>
        <topology evidence="1">Multi-pass membrane protein</topology>
    </subcellularLocation>
</comment>
<dbReference type="PANTHER" id="PTHR42829">
    <property type="entry name" value="NADH-UBIQUINONE OXIDOREDUCTASE CHAIN 5"/>
    <property type="match status" value="1"/>
</dbReference>
<dbReference type="EMBL" id="KP998471">
    <property type="protein sequence ID" value="AKC99342.1"/>
    <property type="molecule type" value="Genomic_DNA"/>
</dbReference>
<evidence type="ECO:0000256" key="5">
    <source>
        <dbReference type="ARBA" id="ARBA00022660"/>
    </source>
</evidence>
<dbReference type="GO" id="GO:0008137">
    <property type="term" value="F:NADH dehydrogenase (ubiquinone) activity"/>
    <property type="evidence" value="ECO:0007669"/>
    <property type="project" value="UniProtKB-EC"/>
</dbReference>
<protein>
    <recommendedName>
        <fullName evidence="3 17">NADH-ubiquinone oxidoreductase chain 5</fullName>
        <ecNumber evidence="2 17">7.1.1.2</ecNumber>
    </recommendedName>
</protein>
<feature type="transmembrane region" description="Helical" evidence="17">
    <location>
        <begin position="362"/>
        <end position="386"/>
    </location>
</feature>
<dbReference type="GO" id="GO:0003954">
    <property type="term" value="F:NADH dehydrogenase activity"/>
    <property type="evidence" value="ECO:0007669"/>
    <property type="project" value="TreeGrafter"/>
</dbReference>
<keyword evidence="13 17" id="KW-0496">Mitochondrion</keyword>
<dbReference type="EMBL" id="KF938318">
    <property type="protein sequence ID" value="AHI51302.1"/>
    <property type="molecule type" value="Genomic_DNA"/>
</dbReference>
<dbReference type="EC" id="7.1.1.2" evidence="2 17"/>
<dbReference type="NCBIfam" id="TIGR01974">
    <property type="entry name" value="NDH_I_L"/>
    <property type="match status" value="1"/>
</dbReference>
<evidence type="ECO:0000256" key="13">
    <source>
        <dbReference type="ARBA" id="ARBA00023128"/>
    </source>
</evidence>
<dbReference type="GO" id="GO:0005743">
    <property type="term" value="C:mitochondrial inner membrane"/>
    <property type="evidence" value="ECO:0007669"/>
    <property type="project" value="UniProtKB-SubCell"/>
</dbReference>
<dbReference type="PANTHER" id="PTHR42829:SF2">
    <property type="entry name" value="NADH-UBIQUINONE OXIDOREDUCTASE CHAIN 5"/>
    <property type="match status" value="1"/>
</dbReference>
<evidence type="ECO:0000259" key="21">
    <source>
        <dbReference type="Pfam" id="PF06455"/>
    </source>
</evidence>
<evidence type="ECO:0000256" key="9">
    <source>
        <dbReference type="ARBA" id="ARBA00022982"/>
    </source>
</evidence>
<dbReference type="AlphaFoldDB" id="E0A2B2"/>
<dbReference type="InterPro" id="IPR001750">
    <property type="entry name" value="ND/Mrp_TM"/>
</dbReference>
<dbReference type="EMBL" id="MT768103">
    <property type="protein sequence ID" value="QNN91208.1"/>
    <property type="molecule type" value="Genomic_DNA"/>
</dbReference>
<evidence type="ECO:0000313" key="29">
    <source>
        <dbReference type="EMBL" id="AOR40267.1"/>
    </source>
</evidence>
<evidence type="ECO:0000256" key="6">
    <source>
        <dbReference type="ARBA" id="ARBA00022692"/>
    </source>
</evidence>
<dbReference type="InterPro" id="IPR018393">
    <property type="entry name" value="NADHpl_OxRdtase_5_subgr"/>
</dbReference>
<feature type="domain" description="NADH-Ubiquinone oxidoreductase (complex I) chain 5 N-terminal" evidence="20">
    <location>
        <begin position="68"/>
        <end position="118"/>
    </location>
</feature>
<keyword evidence="8" id="KW-1278">Translocase</keyword>
<feature type="transmembrane region" description="Helical" evidence="17">
    <location>
        <begin position="325"/>
        <end position="350"/>
    </location>
</feature>
<dbReference type="EMBL" id="MT768136">
    <property type="protein sequence ID" value="QNN91636.1"/>
    <property type="molecule type" value="Genomic_DNA"/>
</dbReference>
<keyword evidence="4 17" id="KW-0813">Transport</keyword>
<dbReference type="EMBL" id="MT768157">
    <property type="protein sequence ID" value="QNN91909.1"/>
    <property type="molecule type" value="Genomic_DNA"/>
</dbReference>
<reference evidence="24" key="6">
    <citation type="submission" date="2015-03" db="EMBL/GenBank/DDBJ databases">
        <title>The complete mitochondrial genome sequence of the Huoba Tibetan sheep (Ovis aries) of the Qinghai-Tibetan Plateau in China.</title>
        <authorList>
            <person name="Liu J.B."/>
            <person name="Ding X.Z."/>
            <person name="Guo T.T."/>
            <person name="Zeng Y.F."/>
            <person name="Han J.L."/>
            <person name="Feng R.L."/>
            <person name="Sun X.P."/>
            <person name="Niu C.E."/>
            <person name="Yang B.H."/>
            <person name="Guo J."/>
            <person name="Yuan C."/>
            <person name="Yue Y.J."/>
        </authorList>
    </citation>
    <scope>NUCLEOTIDE SEQUENCE</scope>
</reference>
<dbReference type="EMBL" id="KU681187">
    <property type="protein sequence ID" value="AOR40085.1"/>
    <property type="molecule type" value="Genomic_DNA"/>
</dbReference>
<accession>E0A2B2</accession>
<evidence type="ECO:0000313" key="30">
    <source>
        <dbReference type="EMBL" id="CCD10841.1"/>
    </source>
</evidence>
<dbReference type="EMBL" id="MT768065">
    <property type="protein sequence ID" value="QNN90714.1"/>
    <property type="molecule type" value="Genomic_DNA"/>
</dbReference>
<evidence type="ECO:0000313" key="38">
    <source>
        <dbReference type="EMBL" id="QNN91636.1"/>
    </source>
</evidence>
<dbReference type="EMBL" id="MT768091">
    <property type="protein sequence ID" value="QNN91052.1"/>
    <property type="molecule type" value="Genomic_DNA"/>
</dbReference>
<feature type="transmembrane region" description="Helical" evidence="17">
    <location>
        <begin position="117"/>
        <end position="134"/>
    </location>
</feature>
<feature type="transmembrane region" description="Helical" evidence="17">
    <location>
        <begin position="301"/>
        <end position="319"/>
    </location>
</feature>
<evidence type="ECO:0000256" key="17">
    <source>
        <dbReference type="RuleBase" id="RU003404"/>
    </source>
</evidence>
<keyword evidence="18" id="KW-0732">Signal</keyword>
<evidence type="ECO:0000313" key="23">
    <source>
        <dbReference type="EMBL" id="AHI51302.1"/>
    </source>
</evidence>
<keyword evidence="9" id="KW-0249">Electron transport</keyword>
<evidence type="ECO:0000256" key="12">
    <source>
        <dbReference type="ARBA" id="ARBA00023075"/>
    </source>
</evidence>
<dbReference type="EMBL" id="KF938327">
    <property type="protein sequence ID" value="AHI51419.1"/>
    <property type="molecule type" value="Genomic_DNA"/>
</dbReference>
<comment type="similarity">
    <text evidence="17">Belongs to the complex I subunit 5 family.</text>
</comment>
<name>E0A2B2_SHEEP</name>
<evidence type="ECO:0000313" key="22">
    <source>
        <dbReference type="EMBL" id="ADI57668.1"/>
    </source>
</evidence>
<feature type="domain" description="NADH dehydrogenase subunit 5 C-terminal" evidence="21">
    <location>
        <begin position="422"/>
        <end position="601"/>
    </location>
</feature>
<proteinExistence type="inferred from homology"/>
<feature type="transmembrane region" description="Helical" evidence="17">
    <location>
        <begin position="272"/>
        <end position="294"/>
    </location>
</feature>
<organism evidence="22">
    <name type="scientific">Ovis aries</name>
    <name type="common">Sheep</name>
    <dbReference type="NCBI Taxonomy" id="9940"/>
    <lineage>
        <taxon>Eukaryota</taxon>
        <taxon>Metazoa</taxon>
        <taxon>Chordata</taxon>
        <taxon>Craniata</taxon>
        <taxon>Vertebrata</taxon>
        <taxon>Euteleostomi</taxon>
        <taxon>Mammalia</taxon>
        <taxon>Eutheria</taxon>
        <taxon>Laurasiatheria</taxon>
        <taxon>Artiodactyla</taxon>
        <taxon>Ruminantia</taxon>
        <taxon>Pecora</taxon>
        <taxon>Bovidae</taxon>
        <taxon>Caprinae</taxon>
        <taxon>Ovis</taxon>
    </lineage>
</organism>
<feature type="transmembrane region" description="Helical" evidence="17">
    <location>
        <begin position="211"/>
        <end position="233"/>
    </location>
</feature>
<dbReference type="EMBL" id="MW200986">
    <property type="protein sequence ID" value="QTA71630.1"/>
    <property type="molecule type" value="Genomic_DNA"/>
</dbReference>
<reference evidence="30" key="3">
    <citation type="journal article" date="2012" name="J. Anim. Sci.">
        <title>Ovine mitochondrial DNA sequence variation and its association with production and reproduction traits within an Afec-Assaf flock .</title>
        <authorList>
            <person name="Reicher S."/>
            <person name="Seroussi E."/>
            <person name="Weller J.I."/>
            <person name="Rosov A."/>
            <person name="Gootwine E."/>
        </authorList>
    </citation>
    <scope>NUCLEOTIDE SEQUENCE</scope>
    <source>
        <strain evidence="30">7433</strain>
    </source>
</reference>
<evidence type="ECO:0000313" key="27">
    <source>
        <dbReference type="EMBL" id="AOR40111.1"/>
    </source>
</evidence>
<feature type="signal peptide" evidence="18">
    <location>
        <begin position="1"/>
        <end position="21"/>
    </location>
</feature>
<evidence type="ECO:0000313" key="33">
    <source>
        <dbReference type="EMBL" id="QNN91208.1"/>
    </source>
</evidence>
<keyword evidence="6 17" id="KW-0812">Transmembrane</keyword>
<dbReference type="EMBL" id="MT768193">
    <property type="protein sequence ID" value="QNN92377.1"/>
    <property type="molecule type" value="Genomic_DNA"/>
</dbReference>
<feature type="transmembrane region" description="Helical" evidence="17">
    <location>
        <begin position="140"/>
        <end position="160"/>
    </location>
</feature>
<reference evidence="23" key="4">
    <citation type="submission" date="2013-12" db="EMBL/GenBank/DDBJ databases">
        <authorList>
            <person name="Li W."/>
            <person name="Chetelat R.T."/>
        </authorList>
    </citation>
    <scope>NUCLEOTIDE SEQUENCE</scope>
</reference>
<dbReference type="EMBL" id="KU681191">
    <property type="protein sequence ID" value="AOR40137.1"/>
    <property type="molecule type" value="Genomic_DNA"/>
</dbReference>
<feature type="transmembrane region" description="Helical" evidence="17">
    <location>
        <begin position="406"/>
        <end position="432"/>
    </location>
</feature>
<dbReference type="Pfam" id="PF00662">
    <property type="entry name" value="Proton_antipo_N"/>
    <property type="match status" value="1"/>
</dbReference>
<dbReference type="GO" id="GO:0042773">
    <property type="term" value="P:ATP synthesis coupled electron transport"/>
    <property type="evidence" value="ECO:0007669"/>
    <property type="project" value="InterPro"/>
</dbReference>
<evidence type="ECO:0000313" key="40">
    <source>
        <dbReference type="EMBL" id="QNN92377.1"/>
    </source>
</evidence>
<feature type="chain" id="PRO_5010112633" description="NADH-ubiquinone oxidoreductase chain 5" evidence="18">
    <location>
        <begin position="22"/>
        <end position="606"/>
    </location>
</feature>
<feature type="domain" description="NADH:quinone oxidoreductase/Mrp antiporter transmembrane" evidence="19">
    <location>
        <begin position="134"/>
        <end position="418"/>
    </location>
</feature>
<reference evidence="25" key="7">
    <citation type="journal article" date="2017" name="Mitochondrial DNA A DNA Mapp Seq Anal">
        <title>Detecting signatures of selection within the Tibetan sheep mitochondrial genome.</title>
        <authorList>
            <person name="Niu L."/>
            <person name="Chen X."/>
            <person name="Xiao P."/>
            <person name="Zhao Q."/>
            <person name="Zhou J."/>
            <person name="Hu J."/>
            <person name="Sun H."/>
            <person name="Guo J."/>
            <person name="Li L."/>
            <person name="Wang L."/>
            <person name="Zhang H."/>
            <person name="Zhong T."/>
        </authorList>
    </citation>
    <scope>NUCLEOTIDE SEQUENCE</scope>
    <source>
        <strain evidence="25">GT13</strain>
        <strain evidence="26">GT14</strain>
        <strain evidence="27">GT15</strain>
        <strain evidence="28">GT17</strain>
        <strain evidence="29">NT9</strain>
        <tissue evidence="25">Blood</tissue>
    </source>
</reference>
<reference evidence="31" key="8">
    <citation type="submission" date="2020-07" db="EMBL/GenBank/DDBJ databases">
        <title>Y chromosome unravels paternal origins and migratory episodes of sheep.</title>
        <authorList>
            <person name="Deng J."/>
        </authorList>
    </citation>
    <scope>NUCLEOTIDE SEQUENCE</scope>
    <source>
        <strain evidence="31">10N</strain>
        <strain evidence="32">AWA33</strain>
        <strain evidence="33">DAME11</strain>
        <strain evidence="34">DLS305</strain>
        <strain evidence="35">DLS317</strain>
        <strain evidence="36">Iran102</strain>
        <strain evidence="37">Iran201</strain>
        <strain evidence="38">Iran3843</strain>
        <strain evidence="39">MG366</strain>
        <strain evidence="40">SAB322</strain>
    </source>
</reference>
<evidence type="ECO:0000313" key="24">
    <source>
        <dbReference type="EMBL" id="AKC99342.1"/>
    </source>
</evidence>
<dbReference type="EMBL" id="MT768128">
    <property type="protein sequence ID" value="QNN91532.1"/>
    <property type="molecule type" value="Genomic_DNA"/>
</dbReference>
<reference evidence="22" key="2">
    <citation type="journal article" date="2011" name="Heredity">
        <title>Haplogroup relationships between domestic and wild sheep resolved using a mitogenome panel.</title>
        <authorList>
            <person name="Meadows J.R."/>
            <person name="Hiendleder S."/>
            <person name="Kijas J.W."/>
        </authorList>
    </citation>
    <scope>NUCLEOTIDE SEQUENCE</scope>
    <source>
        <strain evidence="22">Mk4</strain>
    </source>
</reference>
<evidence type="ECO:0000256" key="2">
    <source>
        <dbReference type="ARBA" id="ARBA00012944"/>
    </source>
</evidence>
<feature type="transmembrane region" description="Helical" evidence="17">
    <location>
        <begin position="84"/>
        <end position="105"/>
    </location>
</feature>
<evidence type="ECO:0000313" key="36">
    <source>
        <dbReference type="EMBL" id="QNN91480.1"/>
    </source>
</evidence>
<evidence type="ECO:0000256" key="18">
    <source>
        <dbReference type="SAM" id="SignalP"/>
    </source>
</evidence>
<evidence type="ECO:0000313" key="34">
    <source>
        <dbReference type="EMBL" id="QNN91259.1"/>
    </source>
</evidence>
<dbReference type="EMBL" id="MT768107">
    <property type="protein sequence ID" value="QNN91259.1"/>
    <property type="molecule type" value="Genomic_DNA"/>
</dbReference>
<feature type="transmembrane region" description="Helical" evidence="17">
    <location>
        <begin position="172"/>
        <end position="191"/>
    </location>
</feature>
<dbReference type="EMBL" id="KU681189">
    <property type="protein sequence ID" value="AOR40111.1"/>
    <property type="molecule type" value="Genomic_DNA"/>
</dbReference>
<dbReference type="EMBL" id="KU681188">
    <property type="protein sequence ID" value="AOR40098.1"/>
    <property type="molecule type" value="Genomic_DNA"/>
</dbReference>
<evidence type="ECO:0000313" key="26">
    <source>
        <dbReference type="EMBL" id="AOR40098.1"/>
    </source>
</evidence>
<evidence type="ECO:0000313" key="39">
    <source>
        <dbReference type="EMBL" id="QNN91909.1"/>
    </source>
</evidence>
<dbReference type="InterPro" id="IPR003945">
    <property type="entry name" value="NU5C-like"/>
</dbReference>
<keyword evidence="5" id="KW-0679">Respiratory chain</keyword>
<dbReference type="GO" id="GO:0015990">
    <property type="term" value="P:electron transport coupled proton transport"/>
    <property type="evidence" value="ECO:0007669"/>
    <property type="project" value="TreeGrafter"/>
</dbReference>
<geneLocation type="mitochondrion" evidence="22"/>
<evidence type="ECO:0000256" key="10">
    <source>
        <dbReference type="ARBA" id="ARBA00022989"/>
    </source>
</evidence>
<evidence type="ECO:0000313" key="35">
    <source>
        <dbReference type="EMBL" id="QNN91311.1"/>
    </source>
</evidence>
<keyword evidence="12 17" id="KW-0830">Ubiquinone</keyword>
<evidence type="ECO:0000256" key="4">
    <source>
        <dbReference type="ARBA" id="ARBA00022448"/>
    </source>
</evidence>
<comment type="catalytic activity">
    <reaction evidence="16 17">
        <text>a ubiquinone + NADH + 5 H(+)(in) = a ubiquinol + NAD(+) + 4 H(+)(out)</text>
        <dbReference type="Rhea" id="RHEA:29091"/>
        <dbReference type="Rhea" id="RHEA-COMP:9565"/>
        <dbReference type="Rhea" id="RHEA-COMP:9566"/>
        <dbReference type="ChEBI" id="CHEBI:15378"/>
        <dbReference type="ChEBI" id="CHEBI:16389"/>
        <dbReference type="ChEBI" id="CHEBI:17976"/>
        <dbReference type="ChEBI" id="CHEBI:57540"/>
        <dbReference type="ChEBI" id="CHEBI:57945"/>
        <dbReference type="EC" id="7.1.1.2"/>
    </reaction>
</comment>
<dbReference type="EMBL" id="KU681201">
    <property type="protein sequence ID" value="AOR40267.1"/>
    <property type="molecule type" value="Genomic_DNA"/>
</dbReference>
<evidence type="ECO:0000256" key="7">
    <source>
        <dbReference type="ARBA" id="ARBA00022792"/>
    </source>
</evidence>
<dbReference type="EMBL" id="HM236179">
    <property type="protein sequence ID" value="ADI57668.1"/>
    <property type="molecule type" value="Genomic_DNA"/>
</dbReference>
<evidence type="ECO:0000313" key="25">
    <source>
        <dbReference type="EMBL" id="AOR40085.1"/>
    </source>
</evidence>
<reference evidence="22" key="1">
    <citation type="submission" date="2010-05" db="EMBL/GenBank/DDBJ databases">
        <authorList>
            <person name="Meadows J.R.S."/>
            <person name="Hiendleder S."/>
            <person name="Kijas J.W."/>
        </authorList>
    </citation>
    <scope>NUCLEOTIDE SEQUENCE</scope>
    <source>
        <strain evidence="22">Mk4</strain>
    </source>
</reference>
<evidence type="ECO:0000256" key="3">
    <source>
        <dbReference type="ARBA" id="ARBA00021096"/>
    </source>
</evidence>
<evidence type="ECO:0000256" key="11">
    <source>
        <dbReference type="ARBA" id="ARBA00023027"/>
    </source>
</evidence>
<feature type="transmembrane region" description="Helical" evidence="17">
    <location>
        <begin position="453"/>
        <end position="472"/>
    </location>
</feature>
<evidence type="ECO:0000313" key="41">
    <source>
        <dbReference type="EMBL" id="QTA71630.1"/>
    </source>
</evidence>
<keyword evidence="10 17" id="KW-1133">Transmembrane helix</keyword>
<gene>
    <name evidence="22" type="primary">ND5</name>
    <name evidence="30" type="synonym">NADH5</name>
</gene>
<evidence type="ECO:0000313" key="28">
    <source>
        <dbReference type="EMBL" id="AOR40137.1"/>
    </source>
</evidence>
<keyword evidence="14 17" id="KW-0472">Membrane</keyword>
<sequence>MNLFSSLTLVTLILLTMPIAAINFNTYKFTNYPLYVKTTISCAFITSMIPTMMFIHTGQEMIISNWHWLTIQTLKLSLSFKMDFFSMMFVPVALFVTWSIMEFSMWYMHSDPNINQFFKYLLLFLITMLILVTANNLFQLFIGWEGVGIMSFLLIGWWYGRTDANTAALQAILYNRIGDIGFILAMAWFLINLNTWDLQQIFMLNPNDSNLPLMGLILAATGKSAQFGLHPWLPSAMEGPTPVSALLHSSTMVVAGIFLLIRFYPLTENNKFAQSIMLCLGAMTTLFTAMCALTQNDIKKIIAFSTSSQLGLMMVTIGINQPHLAFLHICTHAFFKAMLFMCSGSIIHSLNDEQDIRKMGGLFKAMPFTTTALIIGSLALTGMPFLTGFYSKDLIIESANTSYTNAWALLMTLVATSFTAIYSTRIIFFALLGQPRFPTLININENNPFLINSIKRLLIGSLFAGFIISNNIPPMTIPQMTMPHYLKMTALTVTILGFILALEISNTTHYLKFNYPSNTFKFSNLLGYYPTIMHRLTPYMNLTMSQKSASSLLDLIWLETILPKTISLAQMKMSTTITSQKGLIKLYFLSFLITILISTILLNFHE</sequence>
<dbReference type="Pfam" id="PF00361">
    <property type="entry name" value="Proton_antipo_M"/>
    <property type="match status" value="1"/>
</dbReference>
<evidence type="ECO:0000256" key="8">
    <source>
        <dbReference type="ARBA" id="ARBA00022967"/>
    </source>
</evidence>
<evidence type="ECO:0000313" key="37">
    <source>
        <dbReference type="EMBL" id="QNN91532.1"/>
    </source>
</evidence>
<evidence type="ECO:0000256" key="16">
    <source>
        <dbReference type="ARBA" id="ARBA00049551"/>
    </source>
</evidence>
<dbReference type="EMBL" id="HE577850">
    <property type="protein sequence ID" value="CCD10841.1"/>
    <property type="molecule type" value="Genomic_DNA"/>
</dbReference>
<dbReference type="EMBL" id="MT768124">
    <property type="protein sequence ID" value="QNN91480.1"/>
    <property type="molecule type" value="Genomic_DNA"/>
</dbReference>
<dbReference type="EMBL" id="MT768111">
    <property type="protein sequence ID" value="QNN91311.1"/>
    <property type="molecule type" value="Genomic_DNA"/>
</dbReference>
<feature type="transmembrane region" description="Helical" evidence="17">
    <location>
        <begin position="245"/>
        <end position="266"/>
    </location>
</feature>